<evidence type="ECO:0000259" key="2">
    <source>
        <dbReference type="Pfam" id="PF00892"/>
    </source>
</evidence>
<feature type="transmembrane region" description="Helical" evidence="1">
    <location>
        <begin position="186"/>
        <end position="206"/>
    </location>
</feature>
<dbReference type="Pfam" id="PF00892">
    <property type="entry name" value="EamA"/>
    <property type="match status" value="1"/>
</dbReference>
<dbReference type="KEGG" id="hwc:Hqrw_1561"/>
<sequence length="297" mass="30667">MISVPMWILTGVIAVCARAVMSPYQKRLLADASESEVLFVRDTVALGLFLPVVGWTAIKYGFSGTPRSAVAMVLTGALNVIGAFMIFAALSREDASVVIPLTSLSPVITSLVEPLLRDTAITPLVIAGAVLSACGAAVVNSEQNTIQSILYGSDTTAVALAVSVNFVFGVTSTLDGIATASINPLYVSSIIVLFVGIGSAGRLWRAGAVHEPSQRRQLLALYKGDKGILGILQFGGLAATLFTFGAAPSATQASILFRASIILVVIISSVGLNEGHLRRRTIGAVLIALGVGLGVSG</sequence>
<reference evidence="3 4" key="1">
    <citation type="journal article" date="2011" name="PLoS ONE">
        <title>Haloquadratum walsbyi: limited diversity in a global pond.</title>
        <authorList>
            <person name="Dyall-Smith M."/>
            <person name="Pfeiffer F."/>
            <person name="Klee K."/>
            <person name="Palm P."/>
            <person name="Gross K."/>
            <person name="Schuster S.C."/>
            <person name="Rampp M."/>
            <person name="Oesterhelt D."/>
        </authorList>
    </citation>
    <scope>NUCLEOTIDE SEQUENCE [LARGE SCALE GENOMIC DNA]</scope>
    <source>
        <strain evidence="4">DSM 16854 / JCM 12705 / C23</strain>
    </source>
</reference>
<dbReference type="Proteomes" id="UP000007954">
    <property type="component" value="Chromosome"/>
</dbReference>
<keyword evidence="1" id="KW-1133">Transmembrane helix</keyword>
<protein>
    <recommendedName>
        <fullName evidence="2">EamA domain-containing protein</fullName>
    </recommendedName>
</protein>
<feature type="domain" description="EamA" evidence="2">
    <location>
        <begin position="6"/>
        <end position="140"/>
    </location>
</feature>
<gene>
    <name evidence="3" type="ordered locus">Hqrw_1561</name>
</gene>
<dbReference type="HOGENOM" id="CLU_935704_0_0_2"/>
<evidence type="ECO:0000313" key="4">
    <source>
        <dbReference type="Proteomes" id="UP000007954"/>
    </source>
</evidence>
<feature type="transmembrane region" description="Helical" evidence="1">
    <location>
        <begin position="151"/>
        <end position="174"/>
    </location>
</feature>
<feature type="transmembrane region" description="Helical" evidence="1">
    <location>
        <begin position="69"/>
        <end position="90"/>
    </location>
</feature>
<name>G0LK79_HALWC</name>
<keyword evidence="1" id="KW-0812">Transmembrane</keyword>
<dbReference type="GO" id="GO:0016020">
    <property type="term" value="C:membrane"/>
    <property type="evidence" value="ECO:0007669"/>
    <property type="project" value="InterPro"/>
</dbReference>
<dbReference type="Gene3D" id="1.10.3730.20">
    <property type="match status" value="1"/>
</dbReference>
<dbReference type="AlphaFoldDB" id="G0LK79"/>
<dbReference type="InterPro" id="IPR000620">
    <property type="entry name" value="EamA_dom"/>
</dbReference>
<feature type="transmembrane region" description="Helical" evidence="1">
    <location>
        <begin position="253"/>
        <end position="272"/>
    </location>
</feature>
<keyword evidence="1" id="KW-0472">Membrane</keyword>
<proteinExistence type="predicted"/>
<evidence type="ECO:0000313" key="3">
    <source>
        <dbReference type="EMBL" id="CCC39505.1"/>
    </source>
</evidence>
<evidence type="ECO:0000256" key="1">
    <source>
        <dbReference type="SAM" id="Phobius"/>
    </source>
</evidence>
<organism evidence="3 4">
    <name type="scientific">Haloquadratum walsbyi (strain DSM 16854 / JCM 12705 / C23)</name>
    <dbReference type="NCBI Taxonomy" id="768065"/>
    <lineage>
        <taxon>Archaea</taxon>
        <taxon>Methanobacteriati</taxon>
        <taxon>Methanobacteriota</taxon>
        <taxon>Stenosarchaea group</taxon>
        <taxon>Halobacteria</taxon>
        <taxon>Halobacteriales</taxon>
        <taxon>Haloferacaceae</taxon>
        <taxon>Haloquadratum</taxon>
    </lineage>
</organism>
<dbReference type="InterPro" id="IPR037185">
    <property type="entry name" value="EmrE-like"/>
</dbReference>
<accession>G0LK79</accession>
<feature type="transmembrane region" description="Helical" evidence="1">
    <location>
        <begin position="120"/>
        <end position="139"/>
    </location>
</feature>
<feature type="transmembrane region" description="Helical" evidence="1">
    <location>
        <begin position="43"/>
        <end position="62"/>
    </location>
</feature>
<dbReference type="SUPFAM" id="SSF103481">
    <property type="entry name" value="Multidrug resistance efflux transporter EmrE"/>
    <property type="match status" value="1"/>
</dbReference>
<feature type="transmembrane region" description="Helical" evidence="1">
    <location>
        <begin position="227"/>
        <end position="247"/>
    </location>
</feature>
<dbReference type="EMBL" id="FR746099">
    <property type="protein sequence ID" value="CCC39505.1"/>
    <property type="molecule type" value="Genomic_DNA"/>
</dbReference>